<proteinExistence type="predicted"/>
<sequence length="148" mass="15983">MRKVEGGEAFDEMDFHISTSAKYLLIFAFLASRNPATLDASLFDSTGGSDNRKRMRKSSGKSIEQKGSAEQELLMKGPGSFPLERLLACITSLVEGSLEEDHPEDGRLGAEGGDIGLMSDVLLQLSTLCNANFISKGESCPLEGSTRY</sequence>
<gene>
    <name evidence="3" type="ORF">HHK36_006688</name>
</gene>
<dbReference type="Proteomes" id="UP000655225">
    <property type="component" value="Unassembled WGS sequence"/>
</dbReference>
<dbReference type="InterPro" id="IPR047088">
    <property type="entry name" value="ORC5_C"/>
</dbReference>
<organism evidence="3 4">
    <name type="scientific">Tetracentron sinense</name>
    <name type="common">Spur-leaf</name>
    <dbReference type="NCBI Taxonomy" id="13715"/>
    <lineage>
        <taxon>Eukaryota</taxon>
        <taxon>Viridiplantae</taxon>
        <taxon>Streptophyta</taxon>
        <taxon>Embryophyta</taxon>
        <taxon>Tracheophyta</taxon>
        <taxon>Spermatophyta</taxon>
        <taxon>Magnoliopsida</taxon>
        <taxon>Trochodendrales</taxon>
        <taxon>Trochodendraceae</taxon>
        <taxon>Tetracentron</taxon>
    </lineage>
</organism>
<dbReference type="GO" id="GO:0005664">
    <property type="term" value="C:nuclear origin of replication recognition complex"/>
    <property type="evidence" value="ECO:0007669"/>
    <property type="project" value="TreeGrafter"/>
</dbReference>
<dbReference type="GO" id="GO:0006270">
    <property type="term" value="P:DNA replication initiation"/>
    <property type="evidence" value="ECO:0007669"/>
    <property type="project" value="TreeGrafter"/>
</dbReference>
<dbReference type="OrthoDB" id="365981at2759"/>
<evidence type="ECO:0000313" key="3">
    <source>
        <dbReference type="EMBL" id="KAF8407554.1"/>
    </source>
</evidence>
<evidence type="ECO:0000259" key="2">
    <source>
        <dbReference type="Pfam" id="PF14630"/>
    </source>
</evidence>
<dbReference type="GO" id="GO:0003688">
    <property type="term" value="F:DNA replication origin binding"/>
    <property type="evidence" value="ECO:0007669"/>
    <property type="project" value="TreeGrafter"/>
</dbReference>
<dbReference type="AlphaFoldDB" id="A0A835DPC4"/>
<dbReference type="Pfam" id="PF14630">
    <property type="entry name" value="ORC5_C"/>
    <property type="match status" value="1"/>
</dbReference>
<reference evidence="3 4" key="1">
    <citation type="submission" date="2020-04" db="EMBL/GenBank/DDBJ databases">
        <title>Plant Genome Project.</title>
        <authorList>
            <person name="Zhang R.-G."/>
        </authorList>
    </citation>
    <scope>NUCLEOTIDE SEQUENCE [LARGE SCALE GENOMIC DNA]</scope>
    <source>
        <strain evidence="3">YNK0</strain>
        <tissue evidence="3">Leaf</tissue>
    </source>
</reference>
<dbReference type="PANTHER" id="PTHR12705">
    <property type="entry name" value="ORIGIN RECOGNITION COMPLEX SUBUNIT 5"/>
    <property type="match status" value="1"/>
</dbReference>
<evidence type="ECO:0000256" key="1">
    <source>
        <dbReference type="SAM" id="MobiDB-lite"/>
    </source>
</evidence>
<comment type="caution">
    <text evidence="3">The sequence shown here is derived from an EMBL/GenBank/DDBJ whole genome shotgun (WGS) entry which is preliminary data.</text>
</comment>
<dbReference type="PANTHER" id="PTHR12705:SF0">
    <property type="entry name" value="ORIGIN RECOGNITION COMPLEX SUBUNIT 5"/>
    <property type="match status" value="1"/>
</dbReference>
<protein>
    <recommendedName>
        <fullName evidence="2">Origin recognition complex subunit 5 C-terminal domain-containing protein</fullName>
    </recommendedName>
</protein>
<dbReference type="InterPro" id="IPR020796">
    <property type="entry name" value="ORC5"/>
</dbReference>
<evidence type="ECO:0000313" key="4">
    <source>
        <dbReference type="Proteomes" id="UP000655225"/>
    </source>
</evidence>
<feature type="region of interest" description="Disordered" evidence="1">
    <location>
        <begin position="46"/>
        <end position="70"/>
    </location>
</feature>
<feature type="domain" description="Origin recognition complex subunit 5 C-terminal" evidence="2">
    <location>
        <begin position="18"/>
        <end position="148"/>
    </location>
</feature>
<keyword evidence="4" id="KW-1185">Reference proteome</keyword>
<accession>A0A835DPC4</accession>
<dbReference type="EMBL" id="JABCRI010000004">
    <property type="protein sequence ID" value="KAF8407554.1"/>
    <property type="molecule type" value="Genomic_DNA"/>
</dbReference>
<name>A0A835DPC4_TETSI</name>